<keyword evidence="2" id="KW-1185">Reference proteome</keyword>
<sequence>MSDEQLIKLVKRYSVLYDISSSQYRDNTIRNNAWEEIAEELHITVEECKERWRKLRNCFTNALKRRLKKSGQALTNIVPWKYYAQMKFLLPHVEGRRSITNLSTNVKDELTEDSQFSEEPESPRANAISSDSSSITVRACTVESGSQFVAWMFAIKE</sequence>
<evidence type="ECO:0000313" key="2">
    <source>
        <dbReference type="Proteomes" id="UP001064048"/>
    </source>
</evidence>
<dbReference type="EMBL" id="CM046115">
    <property type="protein sequence ID" value="KAI8441074.1"/>
    <property type="molecule type" value="Genomic_DNA"/>
</dbReference>
<proteinExistence type="predicted"/>
<gene>
    <name evidence="1" type="ORF">MSG28_009338</name>
</gene>
<accession>A0ACC0KXI6</accession>
<comment type="caution">
    <text evidence="1">The sequence shown here is derived from an EMBL/GenBank/DDBJ whole genome shotgun (WGS) entry which is preliminary data.</text>
</comment>
<name>A0ACC0KXI6_CHOFU</name>
<dbReference type="Proteomes" id="UP001064048">
    <property type="component" value="Chromosome 15"/>
</dbReference>
<reference evidence="1 2" key="1">
    <citation type="journal article" date="2022" name="Genome Biol. Evol.">
        <title>The Spruce Budworm Genome: Reconstructing the Evolutionary History of Antifreeze Proteins.</title>
        <authorList>
            <person name="Beliveau C."/>
            <person name="Gagne P."/>
            <person name="Picq S."/>
            <person name="Vernygora O."/>
            <person name="Keeling C.I."/>
            <person name="Pinkney K."/>
            <person name="Doucet D."/>
            <person name="Wen F."/>
            <person name="Johnston J.S."/>
            <person name="Maaroufi H."/>
            <person name="Boyle B."/>
            <person name="Laroche J."/>
            <person name="Dewar K."/>
            <person name="Juretic N."/>
            <person name="Blackburn G."/>
            <person name="Nisole A."/>
            <person name="Brunet B."/>
            <person name="Brandao M."/>
            <person name="Lumley L."/>
            <person name="Duan J."/>
            <person name="Quan G."/>
            <person name="Lucarotti C.J."/>
            <person name="Roe A.D."/>
            <person name="Sperling F.A.H."/>
            <person name="Levesque R.C."/>
            <person name="Cusson M."/>
        </authorList>
    </citation>
    <scope>NUCLEOTIDE SEQUENCE [LARGE SCALE GENOMIC DNA]</scope>
    <source>
        <strain evidence="1">Glfc:IPQL:Cfum</strain>
    </source>
</reference>
<protein>
    <submittedName>
        <fullName evidence="1">Uncharacterized protein</fullName>
    </submittedName>
</protein>
<evidence type="ECO:0000313" key="1">
    <source>
        <dbReference type="EMBL" id="KAI8441074.1"/>
    </source>
</evidence>
<organism evidence="1 2">
    <name type="scientific">Choristoneura fumiferana</name>
    <name type="common">Spruce budworm moth</name>
    <name type="synonym">Archips fumiferana</name>
    <dbReference type="NCBI Taxonomy" id="7141"/>
    <lineage>
        <taxon>Eukaryota</taxon>
        <taxon>Metazoa</taxon>
        <taxon>Ecdysozoa</taxon>
        <taxon>Arthropoda</taxon>
        <taxon>Hexapoda</taxon>
        <taxon>Insecta</taxon>
        <taxon>Pterygota</taxon>
        <taxon>Neoptera</taxon>
        <taxon>Endopterygota</taxon>
        <taxon>Lepidoptera</taxon>
        <taxon>Glossata</taxon>
        <taxon>Ditrysia</taxon>
        <taxon>Tortricoidea</taxon>
        <taxon>Tortricidae</taxon>
        <taxon>Tortricinae</taxon>
        <taxon>Choristoneura</taxon>
    </lineage>
</organism>